<keyword evidence="1" id="KW-0472">Membrane</keyword>
<sequence>MSSPLKFAIAAASAAALTVKYTQQTSYTAGIRQEKIVTLVFAMGTFTLISSVMYANKRGNPLLAVNLSSGVLLQGVAVIAQIYRQCYVPKKNWNNWCVVTVKINDSSILRNLSGGKEVLSAALKALANLGVASEESANQEHKPLSVARISLVDLLAAISVYGIPTALLVSFTARHLFYVGKDIVTKNLSIRSFQDLVLTLPGIHHLMANGLHVPLAINDQNELIISLDGLEENTGPGKDSRFCEKMRLFSTWMEPYTLMLEPLINTLFGSIALMPINLVFLALPHMSREAKNEVWLFIEQKIYDLALLIASLFSPSGKDLGTTLGADGVRGMRALSYLYADLLQRHGISSPFLSLQAHQQISAALSEQLVATITTTEPKLPQEQLREAVEQVMRAGLTLDTQTLSPDSAQLGGKTIHLPIGPLQDLLFGNGLSGLISLAKQAQQAQQQDASEEQKVKAFQAEGIRFATDLFTSFLRTLFSAPESLALPHNVKLYASLMDPDTFLQPKHMPTAELTRTDLEQIKHGDNVNGWPAHCSFTQLYRHLESHSYESEPKWFKNIRNKTIITKAISVCQQFPQDEYEILASLNYFFYGLILGLQNSGLDNTVVKEVSNDEETIETLERFLCNKRTKLAFSKIGSIGRLSLTDINQGLGAFLLNSQDKINQVRRETSAMQALQFANLLEIFSKLGTSGIKKLKNSAPTGVPSATLSVMNTFPSLFVAFAAFARDNATNLHRIDAVTGKYKPTEASQESDKIANARVLNMFVNTLLERLHHPNVEYLTYDTLLHGQNGLNQIFADNLLTDSVKENFTSPQDQMRVLELALAIVEREHEIAIYQKEVEEMAPAETAADEEAKQKKILVLDCWKNEIQHAKTLFDALLNSGSVEQTNDVMNALFASSMGQEAQPLPEDVAPLSPTMHALMYQVRSEPAIAARAGLLFKARAMDGFMKNHDALLRSEGLLDFANTDAYLWHAMSMSPESCLALQSSRENLARLVSKAKNPITEPMAKAWDVMGNVLSDHTTNLPTFDINDLSSMDDPEYVRGEIQDALEDEGLTSREFIAIQNAYTQQAKLWIAAVTRQQNQVIKTFNIHLGPAIFTQLELAKPDTAPASSVVGQEMAHKNVTFATQSHVDLVAIASAQNAFEALLTQSPHTFLQTELELDARIQGTMETVTKIVAQVIQTLIAGMVFETDSYQRKNKELSERTHRRQQGEESLRLHAHEVDHIMRNLSDAFNAFPFLGFIPQWNNLRAILKAGYPAGSITIPMARRGPEELWTTNPSDRDNLDLQGRHGQHSAKIREQLETLRNTRQELHNENKPPFEISMYMLYGLLKAITMNPKTQAKLQTLYDQSRYQEKVKTSNDAWIDGLHSLANSDHSAPDFIERCEEYLQEIQVGLSGTGSVIDTLMEMVTLFPDIVNMVK</sequence>
<dbReference type="EMBL" id="NVUK01000035">
    <property type="protein sequence ID" value="PCI76054.1"/>
    <property type="molecule type" value="Genomic_DNA"/>
</dbReference>
<keyword evidence="1" id="KW-0812">Transmembrane</keyword>
<comment type="caution">
    <text evidence="2">The sequence shown here is derived from an EMBL/GenBank/DDBJ whole genome shotgun (WGS) entry which is preliminary data.</text>
</comment>
<reference evidence="3" key="1">
    <citation type="submission" date="2017-08" db="EMBL/GenBank/DDBJ databases">
        <title>A dynamic microbial community with high functional redundancy inhabits the cold, oxic subseafloor aquifer.</title>
        <authorList>
            <person name="Tully B.J."/>
            <person name="Wheat C.G."/>
            <person name="Glazer B.T."/>
            <person name="Huber J.A."/>
        </authorList>
    </citation>
    <scope>NUCLEOTIDE SEQUENCE [LARGE SCALE GENOMIC DNA]</scope>
</reference>
<accession>A0A2A4X0N7</accession>
<dbReference type="Proteomes" id="UP000218775">
    <property type="component" value="Unassembled WGS sequence"/>
</dbReference>
<gene>
    <name evidence="2" type="ORF">COB21_04920</name>
</gene>
<protein>
    <submittedName>
        <fullName evidence="2">Uncharacterized protein</fullName>
    </submittedName>
</protein>
<proteinExistence type="predicted"/>
<feature type="transmembrane region" description="Helical" evidence="1">
    <location>
        <begin position="36"/>
        <end position="55"/>
    </location>
</feature>
<feature type="transmembrane region" description="Helical" evidence="1">
    <location>
        <begin position="263"/>
        <end position="283"/>
    </location>
</feature>
<evidence type="ECO:0000313" key="3">
    <source>
        <dbReference type="Proteomes" id="UP000218775"/>
    </source>
</evidence>
<feature type="transmembrane region" description="Helical" evidence="1">
    <location>
        <begin position="154"/>
        <end position="173"/>
    </location>
</feature>
<feature type="transmembrane region" description="Helical" evidence="1">
    <location>
        <begin position="62"/>
        <end position="83"/>
    </location>
</feature>
<evidence type="ECO:0000313" key="2">
    <source>
        <dbReference type="EMBL" id="PCI76054.1"/>
    </source>
</evidence>
<organism evidence="2 3">
    <name type="scientific">Aerophobetes bacterium</name>
    <dbReference type="NCBI Taxonomy" id="2030807"/>
    <lineage>
        <taxon>Bacteria</taxon>
        <taxon>Candidatus Aerophobota</taxon>
    </lineage>
</organism>
<evidence type="ECO:0000256" key="1">
    <source>
        <dbReference type="SAM" id="Phobius"/>
    </source>
</evidence>
<keyword evidence="1" id="KW-1133">Transmembrane helix</keyword>
<name>A0A2A4X0N7_UNCAE</name>